<evidence type="ECO:0000256" key="1">
    <source>
        <dbReference type="SAM" id="MobiDB-lite"/>
    </source>
</evidence>
<organism evidence="2">
    <name type="scientific">Corethron hystrix</name>
    <dbReference type="NCBI Taxonomy" id="216773"/>
    <lineage>
        <taxon>Eukaryota</taxon>
        <taxon>Sar</taxon>
        <taxon>Stramenopiles</taxon>
        <taxon>Ochrophyta</taxon>
        <taxon>Bacillariophyta</taxon>
        <taxon>Coscinodiscophyceae</taxon>
        <taxon>Corethrophycidae</taxon>
        <taxon>Corethrales</taxon>
        <taxon>Corethraceae</taxon>
        <taxon>Corethron</taxon>
    </lineage>
</organism>
<feature type="region of interest" description="Disordered" evidence="1">
    <location>
        <begin position="110"/>
        <end position="136"/>
    </location>
</feature>
<accession>A0A7S1BR00</accession>
<evidence type="ECO:0000313" key="2">
    <source>
        <dbReference type="EMBL" id="CAD8893629.1"/>
    </source>
</evidence>
<protein>
    <submittedName>
        <fullName evidence="2">Uncharacterized protein</fullName>
    </submittedName>
</protein>
<dbReference type="AlphaFoldDB" id="A0A7S1BR00"/>
<feature type="compositionally biased region" description="Polar residues" evidence="1">
    <location>
        <begin position="37"/>
        <end position="55"/>
    </location>
</feature>
<sequence length="507" mass="57262">MSNIPSFDDTKQEKNLSSSSSSSSEGHTNAEVKISSESHGQGGNITEQETLTNIEPQNGSLDFFLQETDDTVVTSQRNKSLQSKSTKSRFGADIGNETSCKGCGFSGFEPERSGTPSVLRPLSLPPAPSRKHPKTMQLREEKQLEKTHRCNIITTHARSVVTKKTRREDRAMDNVIRGRRRRIDGRWQCGTPPPLRSVDTLTRIEVDGKYNDDYIRSKGKERRMFGQSISSTHSLSSSSPSSSEHGYDLRYRYATFVYPFQNELDGYRPSPAAVRLVLHEAFGRLCRPVCAEAAALAGTGGMRPWDDDERKAVLAHMTSHVRAVAEIVREKIRRHGIPKRYAKIGDDCTLDLHKINYRRRCSALEAVESAAAIEFEIHDAEQRIAYLEQKRVEKIRVLKEGIEKRQLSQNDFGFDGRKWEKKELGKASAEQYHPLLHEVICKAGDEYMADLEVLREEWSTSSQYKKKEVSEGVPRERGESVYTKAEATLSNPALNIFVQKLHSSISR</sequence>
<name>A0A7S1BR00_9STRA</name>
<proteinExistence type="predicted"/>
<feature type="compositionally biased region" description="Low complexity" evidence="1">
    <location>
        <begin position="228"/>
        <end position="243"/>
    </location>
</feature>
<feature type="region of interest" description="Disordered" evidence="1">
    <location>
        <begin position="221"/>
        <end position="244"/>
    </location>
</feature>
<gene>
    <name evidence="2" type="ORF">CHYS00102_LOCUS20838</name>
</gene>
<feature type="region of interest" description="Disordered" evidence="1">
    <location>
        <begin position="1"/>
        <end position="55"/>
    </location>
</feature>
<reference evidence="2" key="1">
    <citation type="submission" date="2021-01" db="EMBL/GenBank/DDBJ databases">
        <authorList>
            <person name="Corre E."/>
            <person name="Pelletier E."/>
            <person name="Niang G."/>
            <person name="Scheremetjew M."/>
            <person name="Finn R."/>
            <person name="Kale V."/>
            <person name="Holt S."/>
            <person name="Cochrane G."/>
            <person name="Meng A."/>
            <person name="Brown T."/>
            <person name="Cohen L."/>
        </authorList>
    </citation>
    <scope>NUCLEOTIDE SEQUENCE</scope>
    <source>
        <strain evidence="2">308</strain>
    </source>
</reference>
<dbReference type="EMBL" id="HBFR01028689">
    <property type="protein sequence ID" value="CAD8893629.1"/>
    <property type="molecule type" value="Transcribed_RNA"/>
</dbReference>